<dbReference type="InterPro" id="IPR004378">
    <property type="entry name" value="F420H2_quin_Rdtase"/>
</dbReference>
<dbReference type="PANTHER" id="PTHR39428:SF1">
    <property type="entry name" value="F420H(2)-DEPENDENT QUINONE REDUCTASE RV1261C"/>
    <property type="match status" value="1"/>
</dbReference>
<evidence type="ECO:0000313" key="3">
    <source>
        <dbReference type="EMBL" id="NGN92493.1"/>
    </source>
</evidence>
<dbReference type="RefSeq" id="WP_165110468.1">
    <property type="nucleotide sequence ID" value="NZ_JAALAA010000005.1"/>
</dbReference>
<gene>
    <name evidence="3" type="ORF">G5C66_07020</name>
</gene>
<sequence>MTVPVSVSRSIGDLRVLTEAAGPRGSLACPYVPDGSTYVTLAMNGWADPAPAWWLNLKARPEALAETVDGPRRVRAREATGAECERLWTLLAEADDGWGDLDDFAARRSHQTPVVVLEVTEPAS</sequence>
<dbReference type="AlphaFoldDB" id="A0A6M1QRM1"/>
<evidence type="ECO:0000313" key="4">
    <source>
        <dbReference type="Proteomes" id="UP000483261"/>
    </source>
</evidence>
<reference evidence="3 4" key="1">
    <citation type="submission" date="2020-02" db="EMBL/GenBank/DDBJ databases">
        <title>Whole-genome analyses of novel actinobacteria.</title>
        <authorList>
            <person name="Sahin N."/>
        </authorList>
    </citation>
    <scope>NUCLEOTIDE SEQUENCE [LARGE SCALE GENOMIC DNA]</scope>
    <source>
        <strain evidence="3 4">KC13</strain>
    </source>
</reference>
<dbReference type="EMBL" id="JAALAA010000005">
    <property type="protein sequence ID" value="NGN92493.1"/>
    <property type="molecule type" value="Genomic_DNA"/>
</dbReference>
<dbReference type="GO" id="GO:0070967">
    <property type="term" value="F:coenzyme F420 binding"/>
    <property type="evidence" value="ECO:0007669"/>
    <property type="project" value="TreeGrafter"/>
</dbReference>
<evidence type="ECO:0000256" key="2">
    <source>
        <dbReference type="ARBA" id="ARBA00049106"/>
    </source>
</evidence>
<dbReference type="PANTHER" id="PTHR39428">
    <property type="entry name" value="F420H(2)-DEPENDENT QUINONE REDUCTASE RV1261C"/>
    <property type="match status" value="1"/>
</dbReference>
<keyword evidence="4" id="KW-1185">Reference proteome</keyword>
<dbReference type="Proteomes" id="UP000483261">
    <property type="component" value="Unassembled WGS sequence"/>
</dbReference>
<name>A0A6M1QRM1_9ACTN</name>
<comment type="catalytic activity">
    <reaction evidence="2">
        <text>oxidized coenzyme F420-(gamma-L-Glu)(n) + a quinol + H(+) = reduced coenzyme F420-(gamma-L-Glu)(n) + a quinone</text>
        <dbReference type="Rhea" id="RHEA:39663"/>
        <dbReference type="Rhea" id="RHEA-COMP:12939"/>
        <dbReference type="Rhea" id="RHEA-COMP:14378"/>
        <dbReference type="ChEBI" id="CHEBI:15378"/>
        <dbReference type="ChEBI" id="CHEBI:24646"/>
        <dbReference type="ChEBI" id="CHEBI:132124"/>
        <dbReference type="ChEBI" id="CHEBI:133980"/>
        <dbReference type="ChEBI" id="CHEBI:139511"/>
    </reaction>
</comment>
<comment type="similarity">
    <text evidence="1">Belongs to the F420H(2)-dependent quinone reductase family.</text>
</comment>
<dbReference type="Pfam" id="PF04075">
    <property type="entry name" value="F420H2_quin_red"/>
    <property type="match status" value="1"/>
</dbReference>
<dbReference type="GO" id="GO:0016491">
    <property type="term" value="F:oxidoreductase activity"/>
    <property type="evidence" value="ECO:0007669"/>
    <property type="project" value="InterPro"/>
</dbReference>
<organism evidence="3 4">
    <name type="scientific">Nocardioides turkmenicus</name>
    <dbReference type="NCBI Taxonomy" id="2711220"/>
    <lineage>
        <taxon>Bacteria</taxon>
        <taxon>Bacillati</taxon>
        <taxon>Actinomycetota</taxon>
        <taxon>Actinomycetes</taxon>
        <taxon>Propionibacteriales</taxon>
        <taxon>Nocardioidaceae</taxon>
        <taxon>Nocardioides</taxon>
    </lineage>
</organism>
<dbReference type="Gene3D" id="2.30.110.10">
    <property type="entry name" value="Electron Transport, Fmn-binding Protein, Chain A"/>
    <property type="match status" value="1"/>
</dbReference>
<proteinExistence type="inferred from homology"/>
<dbReference type="GO" id="GO:0005886">
    <property type="term" value="C:plasma membrane"/>
    <property type="evidence" value="ECO:0007669"/>
    <property type="project" value="TreeGrafter"/>
</dbReference>
<evidence type="ECO:0000256" key="1">
    <source>
        <dbReference type="ARBA" id="ARBA00008710"/>
    </source>
</evidence>
<accession>A0A6M1QRM1</accession>
<dbReference type="InterPro" id="IPR012349">
    <property type="entry name" value="Split_barrel_FMN-bd"/>
</dbReference>
<protein>
    <submittedName>
        <fullName evidence="3">Nitroreductase family deazaflavin-dependent oxidoreductase</fullName>
    </submittedName>
</protein>
<comment type="caution">
    <text evidence="3">The sequence shown here is derived from an EMBL/GenBank/DDBJ whole genome shotgun (WGS) entry which is preliminary data.</text>
</comment>